<dbReference type="Proteomes" id="UP000244178">
    <property type="component" value="Unassembled WGS sequence"/>
</dbReference>
<evidence type="ECO:0000313" key="2">
    <source>
        <dbReference type="Proteomes" id="UP000244178"/>
    </source>
</evidence>
<dbReference type="AlphaFoldDB" id="A0A2T6GK94"/>
<organism evidence="1 2">
    <name type="scientific">Pseudomonas protegens</name>
    <dbReference type="NCBI Taxonomy" id="380021"/>
    <lineage>
        <taxon>Bacteria</taxon>
        <taxon>Pseudomonadati</taxon>
        <taxon>Pseudomonadota</taxon>
        <taxon>Gammaproteobacteria</taxon>
        <taxon>Pseudomonadales</taxon>
        <taxon>Pseudomonadaceae</taxon>
        <taxon>Pseudomonas</taxon>
    </lineage>
</organism>
<dbReference type="EMBL" id="PYJM01000003">
    <property type="protein sequence ID" value="PUA44576.1"/>
    <property type="molecule type" value="Genomic_DNA"/>
</dbReference>
<name>A0A2T6GK94_9PSED</name>
<evidence type="ECO:0000313" key="1">
    <source>
        <dbReference type="EMBL" id="PUA44576.1"/>
    </source>
</evidence>
<dbReference type="SUPFAM" id="SSF52047">
    <property type="entry name" value="RNI-like"/>
    <property type="match status" value="1"/>
</dbReference>
<dbReference type="InterPro" id="IPR032675">
    <property type="entry name" value="LRR_dom_sf"/>
</dbReference>
<proteinExistence type="predicted"/>
<dbReference type="Gene3D" id="3.80.10.10">
    <property type="entry name" value="Ribonuclease Inhibitor"/>
    <property type="match status" value="1"/>
</dbReference>
<dbReference type="RefSeq" id="WP_108545004.1">
    <property type="nucleotide sequence ID" value="NZ_PYJM01000003.1"/>
</dbReference>
<comment type="caution">
    <text evidence="1">The sequence shown here is derived from an EMBL/GenBank/DDBJ whole genome shotgun (WGS) entry which is preliminary data.</text>
</comment>
<gene>
    <name evidence="1" type="ORF">C5U62_14385</name>
</gene>
<reference evidence="1 2" key="1">
    <citation type="submission" date="2018-03" db="EMBL/GenBank/DDBJ databases">
        <title>Draft genome sequence of the plant growth promoting rhizobacterium Pseudomonas protegens strain BNJ-SS-45 isolated from wheat (Triticum aestivum) rhizosphere.</title>
        <authorList>
            <person name="Bajpai A."/>
            <person name="Shende K."/>
            <person name="Meena N."/>
            <person name="Upadhyayula S.R."/>
            <person name="Suravajhala P."/>
            <person name="Medicherla K.M."/>
            <person name="Johri B.N."/>
        </authorList>
    </citation>
    <scope>NUCLEOTIDE SEQUENCE [LARGE SCALE GENOMIC DNA]</scope>
    <source>
        <strain evidence="1 2">BNJ-SS-45</strain>
    </source>
</reference>
<sequence length="282" mass="31346">MKQFSYNEDINALEIPAQQFAAGIEYASKKGYANLRVMGSAKAAKGAPLDLSALNGHSGVQALDLSDDLDLKQVDLSPLYALPQLKLLSIPYLKERIDFSRLPSLETLYITGADEALEPLELPRLKHLLLVAVKNQDCGFLSKLSALQELRISGGNIERLAGLETLDELASIQIQHSPKMLDISAINALKNLKTLHIEKCSQLRDYGFLSYNKTLEEVFISELDSVSFAPAMEHLSSLQFWDLKDGDMSPLLTSKSLKEVYFHPKKKHYSHSLKEINAAFGK</sequence>
<protein>
    <submittedName>
        <fullName evidence="1">Toxin</fullName>
    </submittedName>
</protein>
<accession>A0A2T6GK94</accession>